<reference evidence="2" key="1">
    <citation type="journal article" date="2019" name="Int. J. Syst. Evol. Microbiol.">
        <title>The Global Catalogue of Microorganisms (GCM) 10K type strain sequencing project: providing services to taxonomists for standard genome sequencing and annotation.</title>
        <authorList>
            <consortium name="The Broad Institute Genomics Platform"/>
            <consortium name="The Broad Institute Genome Sequencing Center for Infectious Disease"/>
            <person name="Wu L."/>
            <person name="Ma J."/>
        </authorList>
    </citation>
    <scope>NUCLEOTIDE SEQUENCE [LARGE SCALE GENOMIC DNA]</scope>
    <source>
        <strain evidence="2">CGMCC 1.12859</strain>
    </source>
</reference>
<protein>
    <recommendedName>
        <fullName evidence="3">Transposase IS111A/IS1328/IS1533 N-terminal domain-containing protein</fullName>
    </recommendedName>
</protein>
<name>A0ABW2G2Y0_9ACTN</name>
<evidence type="ECO:0008006" key="3">
    <source>
        <dbReference type="Google" id="ProtNLM"/>
    </source>
</evidence>
<accession>A0ABW2G2Y0</accession>
<keyword evidence="2" id="KW-1185">Reference proteome</keyword>
<gene>
    <name evidence="1" type="ORF">ACFQMG_26420</name>
</gene>
<organism evidence="1 2">
    <name type="scientific">Kitasatospora paranensis</name>
    <dbReference type="NCBI Taxonomy" id="258053"/>
    <lineage>
        <taxon>Bacteria</taxon>
        <taxon>Bacillati</taxon>
        <taxon>Actinomycetota</taxon>
        <taxon>Actinomycetes</taxon>
        <taxon>Kitasatosporales</taxon>
        <taxon>Streptomycetaceae</taxon>
        <taxon>Kitasatospora</taxon>
    </lineage>
</organism>
<dbReference type="Proteomes" id="UP001596435">
    <property type="component" value="Unassembled WGS sequence"/>
</dbReference>
<comment type="caution">
    <text evidence="1">The sequence shown here is derived from an EMBL/GenBank/DDBJ whole genome shotgun (WGS) entry which is preliminary data.</text>
</comment>
<evidence type="ECO:0000313" key="2">
    <source>
        <dbReference type="Proteomes" id="UP001596435"/>
    </source>
</evidence>
<dbReference type="RefSeq" id="WP_345703986.1">
    <property type="nucleotide sequence ID" value="NZ_BAABKV010000001.1"/>
</dbReference>
<sequence length="78" mass="8363">MAVIDGIGRHLATEQFETGPDGYRGLLDWLRSHGEVLAVGIEGTGAYGAEIARFLTASDIAVSLPRCFPLCCRCPWPG</sequence>
<dbReference type="EMBL" id="JBHTAJ010000059">
    <property type="protein sequence ID" value="MFC7183090.1"/>
    <property type="molecule type" value="Genomic_DNA"/>
</dbReference>
<proteinExistence type="predicted"/>
<evidence type="ECO:0000313" key="1">
    <source>
        <dbReference type="EMBL" id="MFC7183090.1"/>
    </source>
</evidence>